<dbReference type="InterPro" id="IPR001932">
    <property type="entry name" value="PPM-type_phosphatase-like_dom"/>
</dbReference>
<dbReference type="RefSeq" id="WP_077388917.1">
    <property type="nucleotide sequence ID" value="NZ_CP019645.1"/>
</dbReference>
<accession>A0A1Q2LHZ6</accession>
<dbReference type="Pfam" id="PF13672">
    <property type="entry name" value="PP2C_2"/>
    <property type="match status" value="2"/>
</dbReference>
<dbReference type="Proteomes" id="UP000188298">
    <property type="component" value="Chromosome"/>
</dbReference>
<dbReference type="KEGG" id="hbl:XJ32_07745"/>
<gene>
    <name evidence="3" type="ORF">XJ32_07745</name>
</gene>
<organism evidence="3 4">
    <name type="scientific">Helicobacter bilis</name>
    <dbReference type="NCBI Taxonomy" id="37372"/>
    <lineage>
        <taxon>Bacteria</taxon>
        <taxon>Pseudomonadati</taxon>
        <taxon>Campylobacterota</taxon>
        <taxon>Epsilonproteobacteria</taxon>
        <taxon>Campylobacterales</taxon>
        <taxon>Helicobacteraceae</taxon>
        <taxon>Helicobacter</taxon>
    </lineage>
</organism>
<evidence type="ECO:0000259" key="2">
    <source>
        <dbReference type="Pfam" id="PF13672"/>
    </source>
</evidence>
<sequence>MQEFISICYETQGRSHVGSKTPCQDRAYSLIDSDIGIITLCDGAGSARLSHYGAERTSRVVANLMRDNFGRYYTEAEPSVVAKEILESINNELIKESETRTNELKDGAYKEIQRLLEKGRNDLNSVCCNIDFNYKAELECKVDSLNKDIRELHNRKDKSKREHDSYRKDLQTDIEEYWQEYKERINNLRIFYIKILKKQHKKSLKKFFKKFLNFFSKEDELSGIKDIESLCKYMQDSISQENGSLKGLLSKIESSMNDIKADKQEKIANIIKDLEKIGQDILKTLKQVYKDINKHAKELQEKLKKQKDELEIQQGELHNHILKTKKEFKLIIKNFMQCYEAAAQREQDLLEKAIKDKESKKSKLQSHIKDHDDLKQKLSKAKNAFNSKKNEIKEQIEKIKKYSKERFYKESDIDSIKINELQNVLDSLENTRRTCLDFIANKINMQNRDMEKKIEINLESLLENIKKEITNSVCTPKDLASTLLFAAIKGEQCLIGHLGDGAIGGLYGNELKCISNPDNGEHANETYFVTTKHAERALKIIKGNIKEKDIHAFVLMSDGSTEGLYSKRENKFIESLQKHMLAIREGQDKVKKTTRYRKSYRKSKRAKKL</sequence>
<feature type="domain" description="PPM-type phosphatase" evidence="2">
    <location>
        <begin position="447"/>
        <end position="581"/>
    </location>
</feature>
<protein>
    <recommendedName>
        <fullName evidence="2">PPM-type phosphatase domain-containing protein</fullName>
    </recommendedName>
</protein>
<dbReference type="EMBL" id="CP019645">
    <property type="protein sequence ID" value="AQQ59999.1"/>
    <property type="molecule type" value="Genomic_DNA"/>
</dbReference>
<keyword evidence="1" id="KW-0175">Coiled coil</keyword>
<proteinExistence type="predicted"/>
<evidence type="ECO:0000256" key="1">
    <source>
        <dbReference type="SAM" id="Coils"/>
    </source>
</evidence>
<feature type="domain" description="PPM-type phosphatase" evidence="2">
    <location>
        <begin position="13"/>
        <end position="102"/>
    </location>
</feature>
<dbReference type="AlphaFoldDB" id="A0A1Q2LHZ6"/>
<evidence type="ECO:0000313" key="3">
    <source>
        <dbReference type="EMBL" id="AQQ59999.1"/>
    </source>
</evidence>
<name>A0A1Q2LHZ6_9HELI</name>
<reference evidence="3 4" key="1">
    <citation type="submission" date="2017-02" db="EMBL/GenBank/DDBJ databases">
        <title>Whole genome sequencing of Helicobacter bilis strain AAQJH.</title>
        <authorList>
            <person name="Conlan S."/>
            <person name="Thomas P.J."/>
            <person name="Mullikin J."/>
            <person name="Palmore T.N."/>
            <person name="Frank K.M."/>
            <person name="Segre J.A."/>
        </authorList>
    </citation>
    <scope>NUCLEOTIDE SEQUENCE [LARGE SCALE GENOMIC DNA]</scope>
    <source>
        <strain evidence="3 4">AAQJH</strain>
    </source>
</reference>
<feature type="coiled-coil region" evidence="1">
    <location>
        <begin position="282"/>
        <end position="405"/>
    </location>
</feature>
<feature type="coiled-coil region" evidence="1">
    <location>
        <begin position="135"/>
        <end position="169"/>
    </location>
</feature>
<evidence type="ECO:0000313" key="4">
    <source>
        <dbReference type="Proteomes" id="UP000188298"/>
    </source>
</evidence>